<dbReference type="Pfam" id="PF16220">
    <property type="entry name" value="DUF4880"/>
    <property type="match status" value="1"/>
</dbReference>
<dbReference type="InterPro" id="IPR032623">
    <property type="entry name" value="FecR_N"/>
</dbReference>
<evidence type="ECO:0000256" key="1">
    <source>
        <dbReference type="SAM" id="Phobius"/>
    </source>
</evidence>
<dbReference type="Gene3D" id="2.60.120.1440">
    <property type="match status" value="1"/>
</dbReference>
<dbReference type="Pfam" id="PF04773">
    <property type="entry name" value="FecR"/>
    <property type="match status" value="1"/>
</dbReference>
<evidence type="ECO:0000313" key="4">
    <source>
        <dbReference type="EMBL" id="KJV35828.1"/>
    </source>
</evidence>
<dbReference type="InterPro" id="IPR012373">
    <property type="entry name" value="Ferrdict_sens_TM"/>
</dbReference>
<organism evidence="4 5">
    <name type="scientific">Luteibacter yeojuensis</name>
    <dbReference type="NCBI Taxonomy" id="345309"/>
    <lineage>
        <taxon>Bacteria</taxon>
        <taxon>Pseudomonadati</taxon>
        <taxon>Pseudomonadota</taxon>
        <taxon>Gammaproteobacteria</taxon>
        <taxon>Lysobacterales</taxon>
        <taxon>Rhodanobacteraceae</taxon>
        <taxon>Luteibacter</taxon>
    </lineage>
</organism>
<dbReference type="Proteomes" id="UP000033651">
    <property type="component" value="Unassembled WGS sequence"/>
</dbReference>
<accession>A0A0F3KX74</accession>
<dbReference type="PANTHER" id="PTHR30273">
    <property type="entry name" value="PERIPLASMIC SIGNAL SENSOR AND SIGMA FACTOR ACTIVATOR FECR-RELATED"/>
    <property type="match status" value="1"/>
</dbReference>
<feature type="transmembrane region" description="Helical" evidence="1">
    <location>
        <begin position="89"/>
        <end position="111"/>
    </location>
</feature>
<dbReference type="PANTHER" id="PTHR30273:SF2">
    <property type="entry name" value="PROTEIN FECR"/>
    <property type="match status" value="1"/>
</dbReference>
<keyword evidence="1" id="KW-0472">Membrane</keyword>
<evidence type="ECO:0000259" key="2">
    <source>
        <dbReference type="Pfam" id="PF04773"/>
    </source>
</evidence>
<dbReference type="Gene3D" id="3.55.50.30">
    <property type="match status" value="1"/>
</dbReference>
<dbReference type="PIRSF" id="PIRSF018266">
    <property type="entry name" value="FecR"/>
    <property type="match status" value="1"/>
</dbReference>
<dbReference type="OrthoDB" id="9771237at2"/>
<dbReference type="EMBL" id="JZRB01000014">
    <property type="protein sequence ID" value="KJV35828.1"/>
    <property type="molecule type" value="Genomic_DNA"/>
</dbReference>
<dbReference type="GO" id="GO:0016989">
    <property type="term" value="F:sigma factor antagonist activity"/>
    <property type="evidence" value="ECO:0007669"/>
    <property type="project" value="TreeGrafter"/>
</dbReference>
<dbReference type="InterPro" id="IPR006860">
    <property type="entry name" value="FecR"/>
</dbReference>
<keyword evidence="5" id="KW-1185">Reference proteome</keyword>
<comment type="caution">
    <text evidence="4">The sequence shown here is derived from an EMBL/GenBank/DDBJ whole genome shotgun (WGS) entry which is preliminary data.</text>
</comment>
<name>A0A0F3KX74_9GAMM</name>
<dbReference type="RefSeq" id="WP_045828925.1">
    <property type="nucleotide sequence ID" value="NZ_JZRB01000014.1"/>
</dbReference>
<keyword evidence="1" id="KW-1133">Transmembrane helix</keyword>
<feature type="domain" description="FecR protein" evidence="2">
    <location>
        <begin position="121"/>
        <end position="211"/>
    </location>
</feature>
<evidence type="ECO:0000313" key="5">
    <source>
        <dbReference type="Proteomes" id="UP000033651"/>
    </source>
</evidence>
<proteinExistence type="predicted"/>
<feature type="domain" description="FecR N-terminal" evidence="3">
    <location>
        <begin position="15"/>
        <end position="56"/>
    </location>
</feature>
<evidence type="ECO:0008006" key="6">
    <source>
        <dbReference type="Google" id="ProtNLM"/>
    </source>
</evidence>
<dbReference type="AlphaFoldDB" id="A0A0F3KX74"/>
<gene>
    <name evidence="4" type="ORF">VI08_07590</name>
</gene>
<evidence type="ECO:0000259" key="3">
    <source>
        <dbReference type="Pfam" id="PF16220"/>
    </source>
</evidence>
<dbReference type="PATRIC" id="fig|345309.4.peg.724"/>
<protein>
    <recommendedName>
        <fullName evidence="6">FecR family protein</fullName>
    </recommendedName>
</protein>
<keyword evidence="1" id="KW-0812">Transmembrane</keyword>
<reference evidence="4 5" key="1">
    <citation type="submission" date="2015-03" db="EMBL/GenBank/DDBJ databases">
        <title>Draft genome sequence of Luteibacter yeojuensis strain SU11.</title>
        <authorList>
            <person name="Sulaiman J."/>
            <person name="Priya K."/>
            <person name="Chan K.-G."/>
        </authorList>
    </citation>
    <scope>NUCLEOTIDE SEQUENCE [LARGE SCALE GENOMIC DNA]</scope>
    <source>
        <strain evidence="4 5">SU11</strain>
    </source>
</reference>
<sequence length="339" mass="36390">MNASTFSPGTRIEHAAAEWWARLRDPALPDQALAQWTAWLEADPNHAAAFDRACALAEEAAALGGDQRADLLARFAPPQAPARRAPPRLAMALAAGIAAVAVLGGGLYVALKHGPDAPQAYASERAGHRDIDLPDGSSIELGGATSITTRYGSDIRAIDLDAGEAFFRVAHAERPFVVNAGPLRIRDLGTAFNVRRTGDRVTVAVTEGRVRVSPSADANDGGTVELGAGREVSFDPETKAMRILDVDAATATAWRERRLEFVNEPLSSVLENVNRYGTRPVRLTDPSLARLTFTGTVQVDTIDSWVAALPRVFPVRVDTYADHLELARQTSMARGTKPR</sequence>